<name>A0A6H1ZJG2_9ZZZZ</name>
<sequence length="77" mass="8597">MDKAASLKVVNLHARGGPEALRDLADKMERGEVSTALVAFLVNEATPILYQCGAYRDKIFLARVVDGHVWEEYRSAY</sequence>
<protein>
    <submittedName>
        <fullName evidence="1">Uncharacterized protein</fullName>
    </submittedName>
</protein>
<gene>
    <name evidence="1" type="ORF">TM448A00717_0021</name>
</gene>
<dbReference type="EMBL" id="MT144052">
    <property type="protein sequence ID" value="QJA47668.1"/>
    <property type="molecule type" value="Genomic_DNA"/>
</dbReference>
<organism evidence="1">
    <name type="scientific">viral metagenome</name>
    <dbReference type="NCBI Taxonomy" id="1070528"/>
    <lineage>
        <taxon>unclassified sequences</taxon>
        <taxon>metagenomes</taxon>
        <taxon>organismal metagenomes</taxon>
    </lineage>
</organism>
<evidence type="ECO:0000313" key="1">
    <source>
        <dbReference type="EMBL" id="QJA47668.1"/>
    </source>
</evidence>
<reference evidence="1" key="1">
    <citation type="submission" date="2020-03" db="EMBL/GenBank/DDBJ databases">
        <title>The deep terrestrial virosphere.</title>
        <authorList>
            <person name="Holmfeldt K."/>
            <person name="Nilsson E."/>
            <person name="Simone D."/>
            <person name="Lopez-Fernandez M."/>
            <person name="Wu X."/>
            <person name="de Brujin I."/>
            <person name="Lundin D."/>
            <person name="Andersson A."/>
            <person name="Bertilsson S."/>
            <person name="Dopson M."/>
        </authorList>
    </citation>
    <scope>NUCLEOTIDE SEQUENCE</scope>
    <source>
        <strain evidence="1">TM448A00717</strain>
    </source>
</reference>
<proteinExistence type="predicted"/>
<dbReference type="AlphaFoldDB" id="A0A6H1ZJG2"/>
<accession>A0A6H1ZJG2</accession>